<evidence type="ECO:0000313" key="3">
    <source>
        <dbReference type="Proteomes" id="UP000001964"/>
    </source>
</evidence>
<gene>
    <name evidence="2" type="ordered locus">Mmar10_0072</name>
</gene>
<evidence type="ECO:0000259" key="1">
    <source>
        <dbReference type="Pfam" id="PF06742"/>
    </source>
</evidence>
<organism evidence="2 3">
    <name type="scientific">Maricaulis maris (strain MCS10)</name>
    <name type="common">Caulobacter maris</name>
    <dbReference type="NCBI Taxonomy" id="394221"/>
    <lineage>
        <taxon>Bacteria</taxon>
        <taxon>Pseudomonadati</taxon>
        <taxon>Pseudomonadota</taxon>
        <taxon>Alphaproteobacteria</taxon>
        <taxon>Maricaulales</taxon>
        <taxon>Maricaulaceae</taxon>
        <taxon>Maricaulis</taxon>
    </lineage>
</organism>
<keyword evidence="3" id="KW-1185">Reference proteome</keyword>
<dbReference type="PROSITE" id="PS51257">
    <property type="entry name" value="PROKAR_LIPOPROTEIN"/>
    <property type="match status" value="1"/>
</dbReference>
<feature type="domain" description="DUF1214" evidence="1">
    <location>
        <begin position="69"/>
        <end position="166"/>
    </location>
</feature>
<dbReference type="PIRSF" id="PIRSF009471">
    <property type="entry name" value="UCP009471"/>
    <property type="match status" value="1"/>
</dbReference>
<sequence length="190" mass="20761" precursor="true">MMLRHVLTFIVGLACGTAMAAILVFSPIEIGGVSNGSWITNPHIGSNDANPLTRALVARRGLLALTREEAVYFTATRDSQGHNLTERCAYEVTGQMPPTRWWSLTIYDEASFLPRNDRNRHAVSQTTARTDASGHVIIPIGQDEDGAIATENAGLFSLTLRLYHPDPAVLDDLDAQTFPRIQQLGCEGET</sequence>
<dbReference type="KEGG" id="mmr:Mmar10_0072"/>
<dbReference type="InterPro" id="IPR010621">
    <property type="entry name" value="DUF1214"/>
</dbReference>
<dbReference type="OrthoDB" id="9777345at2"/>
<dbReference type="PANTHER" id="PTHR36509:SF2">
    <property type="entry name" value="BLL3101 PROTEIN"/>
    <property type="match status" value="1"/>
</dbReference>
<dbReference type="Gene3D" id="2.60.120.600">
    <property type="entry name" value="Domain of unknown function DUF1214, C-terminal domain"/>
    <property type="match status" value="1"/>
</dbReference>
<protein>
    <recommendedName>
        <fullName evidence="1">DUF1214 domain-containing protein</fullName>
    </recommendedName>
</protein>
<dbReference type="eggNOG" id="COG5402">
    <property type="taxonomic scope" value="Bacteria"/>
</dbReference>
<dbReference type="AlphaFoldDB" id="Q0ATL9"/>
<dbReference type="STRING" id="394221.Mmar10_0072"/>
<accession>Q0ATL9</accession>
<dbReference type="Pfam" id="PF06742">
    <property type="entry name" value="DUF1214"/>
    <property type="match status" value="1"/>
</dbReference>
<dbReference type="InterPro" id="IPR012038">
    <property type="entry name" value="UCP009471"/>
</dbReference>
<proteinExistence type="predicted"/>
<dbReference type="HOGENOM" id="CLU_099815_0_0_5"/>
<reference evidence="2 3" key="1">
    <citation type="submission" date="2006-08" db="EMBL/GenBank/DDBJ databases">
        <title>Complete sequence of Maricaulis maris MCS10.</title>
        <authorList>
            <consortium name="US DOE Joint Genome Institute"/>
            <person name="Copeland A."/>
            <person name="Lucas S."/>
            <person name="Lapidus A."/>
            <person name="Barry K."/>
            <person name="Detter J.C."/>
            <person name="Glavina del Rio T."/>
            <person name="Hammon N."/>
            <person name="Israni S."/>
            <person name="Dalin E."/>
            <person name="Tice H."/>
            <person name="Pitluck S."/>
            <person name="Saunders E."/>
            <person name="Brettin T."/>
            <person name="Bruce D."/>
            <person name="Han C."/>
            <person name="Tapia R."/>
            <person name="Gilna P."/>
            <person name="Schmutz J."/>
            <person name="Larimer F."/>
            <person name="Land M."/>
            <person name="Hauser L."/>
            <person name="Kyrpides N."/>
            <person name="Mikhailova N."/>
            <person name="Viollier P."/>
            <person name="Stephens C."/>
            <person name="Richardson P."/>
        </authorList>
    </citation>
    <scope>NUCLEOTIDE SEQUENCE [LARGE SCALE GENOMIC DNA]</scope>
    <source>
        <strain evidence="2 3">MCS10</strain>
    </source>
</reference>
<dbReference type="InterPro" id="IPR037049">
    <property type="entry name" value="DUF1214_C_sf"/>
</dbReference>
<evidence type="ECO:0000313" key="2">
    <source>
        <dbReference type="EMBL" id="ABI64368.1"/>
    </source>
</evidence>
<dbReference type="RefSeq" id="WP_011642015.1">
    <property type="nucleotide sequence ID" value="NC_008347.1"/>
</dbReference>
<dbReference type="EMBL" id="CP000449">
    <property type="protein sequence ID" value="ABI64368.1"/>
    <property type="molecule type" value="Genomic_DNA"/>
</dbReference>
<dbReference type="SUPFAM" id="SSF160935">
    <property type="entry name" value="VPA0735-like"/>
    <property type="match status" value="1"/>
</dbReference>
<dbReference type="PANTHER" id="PTHR36509">
    <property type="entry name" value="BLL3101 PROTEIN"/>
    <property type="match status" value="1"/>
</dbReference>
<name>Q0ATL9_MARMM</name>
<dbReference type="Proteomes" id="UP000001964">
    <property type="component" value="Chromosome"/>
</dbReference>